<protein>
    <recommendedName>
        <fullName evidence="2">Solute carrier family 3 member 2 N-terminal domain-containing protein</fullName>
    </recommendedName>
</protein>
<dbReference type="InterPro" id="IPR031984">
    <property type="entry name" value="SLC3A2_N"/>
</dbReference>
<accession>A0ABQ9GR20</accession>
<feature type="domain" description="Solute carrier family 3 member 2 N-terminal" evidence="2">
    <location>
        <begin position="405"/>
        <end position="457"/>
    </location>
</feature>
<dbReference type="EMBL" id="JARBHB010000010">
    <property type="protein sequence ID" value="KAJ8874439.1"/>
    <property type="molecule type" value="Genomic_DNA"/>
</dbReference>
<keyword evidence="1" id="KW-1133">Transmembrane helix</keyword>
<evidence type="ECO:0000259" key="2">
    <source>
        <dbReference type="Pfam" id="PF16028"/>
    </source>
</evidence>
<proteinExistence type="predicted"/>
<dbReference type="Pfam" id="PF16028">
    <property type="entry name" value="SLC3A2_N"/>
    <property type="match status" value="1"/>
</dbReference>
<sequence>MPRRAQTARREESSSLPATFIRQQAPVEIYAGTHECGALSPWCNFQDLVKINSTEFRNKTSCLMGEFGIGNIPAARCVVFQRGARNTVTRLRQRSLFLRRVIVRGLEVMERVFRRRFLGASRPLDGRTSRVRTLAEEIQGRRPPWVEVSFGSVGRRTTHAARRRATVGDEWSNHYTIAVPFKIEVQSLPNGTLDPTVQQAEIFKTKYTNYQYCQKKFGDSFRYKLEFKTSVFIYNIGHSSTRCLTPPGERWPNRSLPLRQQTTNAQLTLANFYIRLSLAIPYGLSECKTNSLLSDFGGETMNPRWQEKIHLKGVVCPGHKRKRRVSACAMCRQERRMLLEASARLALEKQRLLEEGPLAGYGSREQSRVWEALDHSKLELEKKQQLMEEGPLAGYGSWEQDRVWAALGRSELELAASEPFWTRARAMLFYAFWATFLMLAGVVAGLVAVAPKCSDTSCPPTSYNYTGTHTYVKPCLNWPRELPFSLSLSLGSRHGERSLIVSELVPILKRCESEHRVYIDVHSPSRALSAKLGHQRGFSVTSRVSERVLSRRIGTRPQLVGESAKVREHRESTTEVRMEHCRNAWVGETGDLRVNPLTVGKSGDPAVD</sequence>
<evidence type="ECO:0000313" key="3">
    <source>
        <dbReference type="EMBL" id="KAJ8874439.1"/>
    </source>
</evidence>
<dbReference type="Proteomes" id="UP001159363">
    <property type="component" value="Chromosome 9"/>
</dbReference>
<evidence type="ECO:0000256" key="1">
    <source>
        <dbReference type="SAM" id="Phobius"/>
    </source>
</evidence>
<feature type="transmembrane region" description="Helical" evidence="1">
    <location>
        <begin position="427"/>
        <end position="450"/>
    </location>
</feature>
<keyword evidence="1" id="KW-0472">Membrane</keyword>
<name>A0ABQ9GR20_9NEOP</name>
<keyword evidence="4" id="KW-1185">Reference proteome</keyword>
<gene>
    <name evidence="3" type="ORF">PR048_025288</name>
</gene>
<evidence type="ECO:0000313" key="4">
    <source>
        <dbReference type="Proteomes" id="UP001159363"/>
    </source>
</evidence>
<keyword evidence="1" id="KW-0812">Transmembrane</keyword>
<reference evidence="3 4" key="1">
    <citation type="submission" date="2023-02" db="EMBL/GenBank/DDBJ databases">
        <title>LHISI_Scaffold_Assembly.</title>
        <authorList>
            <person name="Stuart O.P."/>
            <person name="Cleave R."/>
            <person name="Magrath M.J.L."/>
            <person name="Mikheyev A.S."/>
        </authorList>
    </citation>
    <scope>NUCLEOTIDE SEQUENCE [LARGE SCALE GENOMIC DNA]</scope>
    <source>
        <strain evidence="3">Daus_M_001</strain>
        <tissue evidence="3">Leg muscle</tissue>
    </source>
</reference>
<organism evidence="3 4">
    <name type="scientific">Dryococelus australis</name>
    <dbReference type="NCBI Taxonomy" id="614101"/>
    <lineage>
        <taxon>Eukaryota</taxon>
        <taxon>Metazoa</taxon>
        <taxon>Ecdysozoa</taxon>
        <taxon>Arthropoda</taxon>
        <taxon>Hexapoda</taxon>
        <taxon>Insecta</taxon>
        <taxon>Pterygota</taxon>
        <taxon>Neoptera</taxon>
        <taxon>Polyneoptera</taxon>
        <taxon>Phasmatodea</taxon>
        <taxon>Verophasmatodea</taxon>
        <taxon>Anareolatae</taxon>
        <taxon>Phasmatidae</taxon>
        <taxon>Eurycanthinae</taxon>
        <taxon>Dryococelus</taxon>
    </lineage>
</organism>
<comment type="caution">
    <text evidence="3">The sequence shown here is derived from an EMBL/GenBank/DDBJ whole genome shotgun (WGS) entry which is preliminary data.</text>
</comment>